<protein>
    <recommendedName>
        <fullName evidence="3">AB hydrolase-1 domain-containing protein</fullName>
    </recommendedName>
</protein>
<dbReference type="InterPro" id="IPR029058">
    <property type="entry name" value="AB_hydrolase_fold"/>
</dbReference>
<evidence type="ECO:0000256" key="1">
    <source>
        <dbReference type="ARBA" id="ARBA00008645"/>
    </source>
</evidence>
<evidence type="ECO:0000313" key="5">
    <source>
        <dbReference type="Proteomes" id="UP000663880"/>
    </source>
</evidence>
<dbReference type="PANTHER" id="PTHR43798">
    <property type="entry name" value="MONOACYLGLYCEROL LIPASE"/>
    <property type="match status" value="1"/>
</dbReference>
<accession>A0A821XLG8</accession>
<keyword evidence="5" id="KW-1185">Reference proteome</keyword>
<dbReference type="GO" id="GO:0016020">
    <property type="term" value="C:membrane"/>
    <property type="evidence" value="ECO:0007669"/>
    <property type="project" value="TreeGrafter"/>
</dbReference>
<comment type="similarity">
    <text evidence="1">Belongs to the AB hydrolase superfamily.</text>
</comment>
<comment type="caution">
    <text evidence="4">The sequence shown here is derived from an EMBL/GenBank/DDBJ whole genome shotgun (WGS) entry which is preliminary data.</text>
</comment>
<evidence type="ECO:0000259" key="3">
    <source>
        <dbReference type="Pfam" id="PF00561"/>
    </source>
</evidence>
<dbReference type="Proteomes" id="UP000663880">
    <property type="component" value="Unassembled WGS sequence"/>
</dbReference>
<proteinExistence type="inferred from homology"/>
<dbReference type="EMBL" id="CAJOBZ010000070">
    <property type="protein sequence ID" value="CAF4947974.1"/>
    <property type="molecule type" value="Genomic_DNA"/>
</dbReference>
<dbReference type="OrthoDB" id="6431331at2759"/>
<dbReference type="AlphaFoldDB" id="A0A821XLG8"/>
<dbReference type="SUPFAM" id="SSF53474">
    <property type="entry name" value="alpha/beta-Hydrolases"/>
    <property type="match status" value="1"/>
</dbReference>
<dbReference type="InterPro" id="IPR000073">
    <property type="entry name" value="AB_hydrolase_1"/>
</dbReference>
<dbReference type="PANTHER" id="PTHR43798:SF14">
    <property type="entry name" value="SERINE HYDROLASE-LIKE PROTEIN DDB_G0286239"/>
    <property type="match status" value="1"/>
</dbReference>
<dbReference type="Pfam" id="PF00561">
    <property type="entry name" value="Abhydrolase_1"/>
    <property type="match status" value="1"/>
</dbReference>
<dbReference type="Gene3D" id="3.40.50.1820">
    <property type="entry name" value="alpha/beta hydrolase"/>
    <property type="match status" value="1"/>
</dbReference>
<reference evidence="4" key="1">
    <citation type="submission" date="2021-02" db="EMBL/GenBank/DDBJ databases">
        <authorList>
            <person name="Steward A R."/>
        </authorList>
    </citation>
    <scope>NUCLEOTIDE SEQUENCE</scope>
</reference>
<gene>
    <name evidence="4" type="ORF">PMACD_LOCUS15384</name>
</gene>
<dbReference type="GO" id="GO:0016787">
    <property type="term" value="F:hydrolase activity"/>
    <property type="evidence" value="ECO:0007669"/>
    <property type="project" value="UniProtKB-KW"/>
</dbReference>
<keyword evidence="2" id="KW-0378">Hydrolase</keyword>
<sequence>MELKEWNLKVPWGNIALLSRGNTSGEPVLLVHGRLDSAATFLPLLKLIPAKYYCVLVDLPGNGKSDPFPKGMVLSRFIGVPIIDLVVQHLGWEQFTYIGHSLGSEQGMFYASIYPKRVKKAVYLDPGPSLEYCNAVNYKQFFKSYQNFYDNYHKYDSEREYTKEQAMRSVLNARAINEEEAEIVLSRCLVQTGPNLYRLSWDRRYKITPGFNSLPQQFYIDLFSQHRTPSLFICASVMTDLYYQQSNLSVKLMSHMSEENKNVNVIWVEGGHDVHLTNPERFINELLMFLDNDFVISKL</sequence>
<name>A0A821XLG8_9NEOP</name>
<evidence type="ECO:0000256" key="2">
    <source>
        <dbReference type="ARBA" id="ARBA00022801"/>
    </source>
</evidence>
<dbReference type="InterPro" id="IPR050266">
    <property type="entry name" value="AB_hydrolase_sf"/>
</dbReference>
<feature type="domain" description="AB hydrolase-1" evidence="3">
    <location>
        <begin position="27"/>
        <end position="165"/>
    </location>
</feature>
<organism evidence="4 5">
    <name type="scientific">Pieris macdunnoughi</name>
    <dbReference type="NCBI Taxonomy" id="345717"/>
    <lineage>
        <taxon>Eukaryota</taxon>
        <taxon>Metazoa</taxon>
        <taxon>Ecdysozoa</taxon>
        <taxon>Arthropoda</taxon>
        <taxon>Hexapoda</taxon>
        <taxon>Insecta</taxon>
        <taxon>Pterygota</taxon>
        <taxon>Neoptera</taxon>
        <taxon>Endopterygota</taxon>
        <taxon>Lepidoptera</taxon>
        <taxon>Glossata</taxon>
        <taxon>Ditrysia</taxon>
        <taxon>Papilionoidea</taxon>
        <taxon>Pieridae</taxon>
        <taxon>Pierinae</taxon>
        <taxon>Pieris</taxon>
    </lineage>
</organism>
<evidence type="ECO:0000313" key="4">
    <source>
        <dbReference type="EMBL" id="CAF4947974.1"/>
    </source>
</evidence>